<evidence type="ECO:0000313" key="2">
    <source>
        <dbReference type="Proteomes" id="UP000199545"/>
    </source>
</evidence>
<evidence type="ECO:0000313" key="1">
    <source>
        <dbReference type="EMBL" id="SFJ81122.1"/>
    </source>
</evidence>
<dbReference type="AlphaFoldDB" id="A0A1I3UDX1"/>
<dbReference type="Proteomes" id="UP000199545">
    <property type="component" value="Unassembled WGS sequence"/>
</dbReference>
<name>A0A1I3UDX1_9BACL</name>
<reference evidence="1 2" key="1">
    <citation type="submission" date="2016-10" db="EMBL/GenBank/DDBJ databases">
        <authorList>
            <person name="de Groot N.N."/>
        </authorList>
    </citation>
    <scope>NUCLEOTIDE SEQUENCE [LARGE SCALE GENOMIC DNA]</scope>
    <source>
        <strain evidence="1 2">DSM 44778</strain>
    </source>
</reference>
<sequence>MMNDKLKDLIQKAKKSLNTKPNGIIFGELREGNKGVTNNIQAFEQFFYYG</sequence>
<organism evidence="1 2">
    <name type="scientific">Thermoflavimicrobium dichotomicum</name>
    <dbReference type="NCBI Taxonomy" id="46223"/>
    <lineage>
        <taxon>Bacteria</taxon>
        <taxon>Bacillati</taxon>
        <taxon>Bacillota</taxon>
        <taxon>Bacilli</taxon>
        <taxon>Bacillales</taxon>
        <taxon>Thermoactinomycetaceae</taxon>
        <taxon>Thermoflavimicrobium</taxon>
    </lineage>
</organism>
<accession>A0A1I3UDX1</accession>
<dbReference type="EMBL" id="FORR01000024">
    <property type="protein sequence ID" value="SFJ81122.1"/>
    <property type="molecule type" value="Genomic_DNA"/>
</dbReference>
<gene>
    <name evidence="1" type="ORF">SAMN05421852_1241</name>
</gene>
<proteinExistence type="predicted"/>
<keyword evidence="2" id="KW-1185">Reference proteome</keyword>
<protein>
    <submittedName>
        <fullName evidence="1">Uncharacterized protein</fullName>
    </submittedName>
</protein>
<dbReference type="RefSeq" id="WP_175482526.1">
    <property type="nucleotide sequence ID" value="NZ_FORR01000024.1"/>
</dbReference>